<comment type="subcellular location">
    <subcellularLocation>
        <location evidence="1">Cell inner membrane</location>
    </subcellularLocation>
    <subcellularLocation>
        <location evidence="2">Cell membrane</location>
        <topology evidence="2">Multi-pass membrane protein</topology>
    </subcellularLocation>
</comment>
<dbReference type="InterPro" id="IPR037522">
    <property type="entry name" value="HD_GYP_dom"/>
</dbReference>
<dbReference type="SUPFAM" id="SSF109604">
    <property type="entry name" value="HD-domain/PDEase-like"/>
    <property type="match status" value="2"/>
</dbReference>
<dbReference type="PROSITE" id="PS51832">
    <property type="entry name" value="HD_GYP"/>
    <property type="match status" value="1"/>
</dbReference>
<evidence type="ECO:0000256" key="1">
    <source>
        <dbReference type="ARBA" id="ARBA00004533"/>
    </source>
</evidence>
<sequence>MKKQRYSLSIHITNLFLVVTFAIGAVLIGISYYYAQKILTGTAKELAYENSSKLQSTFRQETSPILTSLDLIALHPSIRDRRPPLDQPHLLASIKLIFERSPYLASMFYSNEHGDMILFRLIRNEQDSEKFSAPTDTALLVHHTQATGLSEYFYLNNELTLIQSKRELDNQFDPRQRHWFKEAKNDGKIRLSQPYLFYFLKANGVTFSRRSDNGQAVIGADFTLQSLSDQISEIGHSDHSRLALFDNQFRLLAHHQAGIDRDSDSQDLYQALQKTVFKPVLNRISSETLYENLQVDGEEWSVTLTPVKLTDGVQLLLAEATPQNTLLGDLREMRNTQISFAIGLLLLSFFVVWWVARRLAKPLIKMVELTGNIARFDFKRTRYPKSVIKEVADLTDSIKLMEHTLHGLLGLLRETAGNDDFKQLAKTIAHQSYLVTKAETIILYTLSTKKNAFSIAANHAIIPFKIDLDELLKSTAWLLTGLKKGDIIHLNRHDNALKKYQDCLYNSDIYLFPLLNREKQLVGVLLIGYERKLTKQQADKHAFLSELLSFAEIAKENIDRMQQQKDVLNAFIELIASAIDTKSPYTGSHCQRIPVLTNKITQAADNDQQYYPHFSMSPSQWEELRLAAWLHDCGKITTPEYVIDKATKLETIYDRIHEVRMRFELLKMQAEKDYWQQLAKGGDTQQLDAIRVKTQQALDEEFAFIAQCNKGSEKLDDESLLRLQQIGQRQWTRTLDDQLGISWVEKQRAGEKAPLPVQETLLSDKDVHLIPWDYDRSEIAKADEFVLKPGDYKYNRGELYNLSIAAGTLNTEERFIINDHIIQTITMLKRLPFPEHLKHIPEIAGNHHERMDGKGYPRGLNEEQLSIPARAMAIADVFEALTSNDRPYKKAKTLAESIEIMTHMATSGHIDPKLYLLFLQTKIDQSYGQIYLTAEQYTSIDRDAHIQRVKAYIRAQF</sequence>
<keyword evidence="6 7" id="KW-0472">Membrane</keyword>
<evidence type="ECO:0000256" key="6">
    <source>
        <dbReference type="ARBA" id="ARBA00023136"/>
    </source>
</evidence>
<evidence type="ECO:0000256" key="7">
    <source>
        <dbReference type="SAM" id="Phobius"/>
    </source>
</evidence>
<dbReference type="PANTHER" id="PTHR45228:SF5">
    <property type="entry name" value="CYCLIC DI-GMP PHOSPHODIESTERASE VC_1348-RELATED"/>
    <property type="match status" value="1"/>
</dbReference>
<organism evidence="9 10">
    <name type="scientific">Vibrio olivae</name>
    <dbReference type="NCBI Taxonomy" id="1243002"/>
    <lineage>
        <taxon>Bacteria</taxon>
        <taxon>Pseudomonadati</taxon>
        <taxon>Pseudomonadota</taxon>
        <taxon>Gammaproteobacteria</taxon>
        <taxon>Vibrionales</taxon>
        <taxon>Vibrionaceae</taxon>
        <taxon>Vibrio</taxon>
    </lineage>
</organism>
<dbReference type="PANTHER" id="PTHR45228">
    <property type="entry name" value="CYCLIC DI-GMP PHOSPHODIESTERASE TM_0186-RELATED"/>
    <property type="match status" value="1"/>
</dbReference>
<evidence type="ECO:0000256" key="3">
    <source>
        <dbReference type="ARBA" id="ARBA00022475"/>
    </source>
</evidence>
<keyword evidence="5 7" id="KW-1133">Transmembrane helix</keyword>
<dbReference type="InterPro" id="IPR029151">
    <property type="entry name" value="Sensor-like_sf"/>
</dbReference>
<evidence type="ECO:0000313" key="9">
    <source>
        <dbReference type="EMBL" id="MFB9135823.1"/>
    </source>
</evidence>
<dbReference type="Proteomes" id="UP001589645">
    <property type="component" value="Unassembled WGS sequence"/>
</dbReference>
<keyword evidence="4 7" id="KW-0812">Transmembrane</keyword>
<reference evidence="9 10" key="1">
    <citation type="submission" date="2024-09" db="EMBL/GenBank/DDBJ databases">
        <authorList>
            <person name="Sun Q."/>
            <person name="Mori K."/>
        </authorList>
    </citation>
    <scope>NUCLEOTIDE SEQUENCE [LARGE SCALE GENOMIC DNA]</scope>
    <source>
        <strain evidence="9 10">CECT 8064</strain>
    </source>
</reference>
<feature type="transmembrane region" description="Helical" evidence="7">
    <location>
        <begin position="12"/>
        <end position="35"/>
    </location>
</feature>
<dbReference type="CDD" id="cd18773">
    <property type="entry name" value="PDC1_HK_sensor"/>
    <property type="match status" value="1"/>
</dbReference>
<accession>A0ABV5HNH7</accession>
<feature type="domain" description="HD-GYP" evidence="8">
    <location>
        <begin position="712"/>
        <end position="934"/>
    </location>
</feature>
<keyword evidence="10" id="KW-1185">Reference proteome</keyword>
<keyword evidence="3" id="KW-1003">Cell membrane</keyword>
<dbReference type="CDD" id="cd00077">
    <property type="entry name" value="HDc"/>
    <property type="match status" value="1"/>
</dbReference>
<evidence type="ECO:0000256" key="5">
    <source>
        <dbReference type="ARBA" id="ARBA00022989"/>
    </source>
</evidence>
<gene>
    <name evidence="9" type="ORF">ACFFUV_12695</name>
</gene>
<evidence type="ECO:0000259" key="8">
    <source>
        <dbReference type="PROSITE" id="PS51832"/>
    </source>
</evidence>
<dbReference type="InterPro" id="IPR052020">
    <property type="entry name" value="Cyclic_di-GMP/3'3'-cGAMP_PDE"/>
</dbReference>
<evidence type="ECO:0000256" key="4">
    <source>
        <dbReference type="ARBA" id="ARBA00022692"/>
    </source>
</evidence>
<evidence type="ECO:0000256" key="2">
    <source>
        <dbReference type="ARBA" id="ARBA00004651"/>
    </source>
</evidence>
<name>A0ABV5HNH7_9VIBR</name>
<dbReference type="InterPro" id="IPR033479">
    <property type="entry name" value="dCache_1"/>
</dbReference>
<dbReference type="RefSeq" id="WP_390193214.1">
    <property type="nucleotide sequence ID" value="NZ_JBHMEP010000002.1"/>
</dbReference>
<feature type="transmembrane region" description="Helical" evidence="7">
    <location>
        <begin position="338"/>
        <end position="356"/>
    </location>
</feature>
<comment type="caution">
    <text evidence="9">The sequence shown here is derived from an EMBL/GenBank/DDBJ whole genome shotgun (WGS) entry which is preliminary data.</text>
</comment>
<dbReference type="Pfam" id="PF13487">
    <property type="entry name" value="HD_5"/>
    <property type="match status" value="1"/>
</dbReference>
<protein>
    <submittedName>
        <fullName evidence="9">HD domain-containing phosphohydrolase</fullName>
    </submittedName>
</protein>
<dbReference type="SUPFAM" id="SSF103190">
    <property type="entry name" value="Sensory domain-like"/>
    <property type="match status" value="1"/>
</dbReference>
<dbReference type="Gene3D" id="3.30.450.20">
    <property type="entry name" value="PAS domain"/>
    <property type="match status" value="2"/>
</dbReference>
<evidence type="ECO:0000313" key="10">
    <source>
        <dbReference type="Proteomes" id="UP001589645"/>
    </source>
</evidence>
<dbReference type="Gene3D" id="1.10.3210.10">
    <property type="entry name" value="Hypothetical protein af1432"/>
    <property type="match status" value="2"/>
</dbReference>
<dbReference type="InterPro" id="IPR003607">
    <property type="entry name" value="HD/PDEase_dom"/>
</dbReference>
<dbReference type="Pfam" id="PF02743">
    <property type="entry name" value="dCache_1"/>
    <property type="match status" value="1"/>
</dbReference>
<proteinExistence type="predicted"/>
<dbReference type="EMBL" id="JBHMEP010000002">
    <property type="protein sequence ID" value="MFB9135823.1"/>
    <property type="molecule type" value="Genomic_DNA"/>
</dbReference>
<dbReference type="Gene3D" id="6.10.340.10">
    <property type="match status" value="1"/>
</dbReference>